<feature type="compositionally biased region" description="Polar residues" evidence="1">
    <location>
        <begin position="304"/>
        <end position="315"/>
    </location>
</feature>
<dbReference type="RefSeq" id="XP_033670405.1">
    <property type="nucleotide sequence ID" value="XM_033805154.1"/>
</dbReference>
<feature type="compositionally biased region" description="Low complexity" evidence="1">
    <location>
        <begin position="474"/>
        <end position="486"/>
    </location>
</feature>
<feature type="compositionally biased region" description="Basic residues" evidence="1">
    <location>
        <begin position="272"/>
        <end position="286"/>
    </location>
</feature>
<feature type="region of interest" description="Disordered" evidence="1">
    <location>
        <begin position="427"/>
        <end position="542"/>
    </location>
</feature>
<keyword evidence="4" id="KW-1185">Reference proteome</keyword>
<feature type="region of interest" description="Disordered" evidence="1">
    <location>
        <begin position="1"/>
        <end position="21"/>
    </location>
</feature>
<dbReference type="EMBL" id="ML993587">
    <property type="protein sequence ID" value="KAF2169516.1"/>
    <property type="molecule type" value="Genomic_DNA"/>
</dbReference>
<reference evidence="3" key="1">
    <citation type="journal article" date="2020" name="Stud. Mycol.">
        <title>101 Dothideomycetes genomes: a test case for predicting lifestyles and emergence of pathogens.</title>
        <authorList>
            <person name="Haridas S."/>
            <person name="Albert R."/>
            <person name="Binder M."/>
            <person name="Bloem J."/>
            <person name="Labutti K."/>
            <person name="Salamov A."/>
            <person name="Andreopoulos B."/>
            <person name="Baker S."/>
            <person name="Barry K."/>
            <person name="Bills G."/>
            <person name="Bluhm B."/>
            <person name="Cannon C."/>
            <person name="Castanera R."/>
            <person name="Culley D."/>
            <person name="Daum C."/>
            <person name="Ezra D."/>
            <person name="Gonzalez J."/>
            <person name="Henrissat B."/>
            <person name="Kuo A."/>
            <person name="Liang C."/>
            <person name="Lipzen A."/>
            <person name="Lutzoni F."/>
            <person name="Magnuson J."/>
            <person name="Mondo S."/>
            <person name="Nolan M."/>
            <person name="Ohm R."/>
            <person name="Pangilinan J."/>
            <person name="Park H.-J."/>
            <person name="Ramirez L."/>
            <person name="Alfaro M."/>
            <person name="Sun H."/>
            <person name="Tritt A."/>
            <person name="Yoshinaga Y."/>
            <person name="Zwiers L.-H."/>
            <person name="Turgeon B."/>
            <person name="Goodwin S."/>
            <person name="Spatafora J."/>
            <person name="Crous P."/>
            <person name="Grigoriev I."/>
        </authorList>
    </citation>
    <scope>NUCLEOTIDE SEQUENCE</scope>
    <source>
        <strain evidence="3">ATCC 36951</strain>
    </source>
</reference>
<feature type="region of interest" description="Disordered" evidence="1">
    <location>
        <begin position="268"/>
        <end position="317"/>
    </location>
</feature>
<dbReference type="SMART" id="SM00355">
    <property type="entry name" value="ZnF_C2H2"/>
    <property type="match status" value="3"/>
</dbReference>
<dbReference type="GeneID" id="54558426"/>
<dbReference type="AlphaFoldDB" id="A0A6A6CVI0"/>
<organism evidence="3 4">
    <name type="scientific">Zasmidium cellare ATCC 36951</name>
    <dbReference type="NCBI Taxonomy" id="1080233"/>
    <lineage>
        <taxon>Eukaryota</taxon>
        <taxon>Fungi</taxon>
        <taxon>Dikarya</taxon>
        <taxon>Ascomycota</taxon>
        <taxon>Pezizomycotina</taxon>
        <taxon>Dothideomycetes</taxon>
        <taxon>Dothideomycetidae</taxon>
        <taxon>Mycosphaerellales</taxon>
        <taxon>Mycosphaerellaceae</taxon>
        <taxon>Zasmidium</taxon>
    </lineage>
</organism>
<feature type="domain" description="C2H2-type" evidence="2">
    <location>
        <begin position="74"/>
        <end position="97"/>
    </location>
</feature>
<feature type="region of interest" description="Disordered" evidence="1">
    <location>
        <begin position="342"/>
        <end position="396"/>
    </location>
</feature>
<evidence type="ECO:0000256" key="1">
    <source>
        <dbReference type="SAM" id="MobiDB-lite"/>
    </source>
</evidence>
<name>A0A6A6CVI0_ZASCE</name>
<gene>
    <name evidence="3" type="ORF">M409DRAFT_19930</name>
</gene>
<sequence>MANPPPMLSCSRPASSHPPATHQLHLPTPSLHAETPILNRYCCPIVACNRTFDSYIAAYFHFCHHQASPYVVKCPEEDCPFAFRGFETLERHWDVIHNEDFLVYNCIVPGCGVGHPCHEEVVEHLVRTHGMDLPTANTSKQATIVRRQVNCQDWFLARGYPPPDPSFVYPRRPGAAQRPSKDYKNSQLNRDLQIQEAQRAALTEIADRRAATLYHATISKSLPIRRLVPSVQMPPLLAKAFQERIGGLQHHDTNPKPPLSLRQSTFFQKSSMSHHQHHQHHQHQQHQQHQNQQHQNRQHHHQHTPSQHASASSPKWASRVPLPIQNRPMRTDPRSVPQLIRLATPQQLLTHTPAKRKRGRRSNAEVAARKEAAAASGQNALAVADSTTLPPATSGGLLLRPNTQEQDVMSEAVSDSEYVQQRIQTSLASGGQISARARPPASLPVQPMSDVDAVNRAPVPGNAKKVRPADDAAHASTQAQAASSVKAKGKAPIANDKEPESLAPPAKRGRGRPRKNADNAGPSHARKPSEDQPGPAAAQARWKWSEPVEDIIALNHRRWLHASSEELENIRLAIQVRDDWQRISNAEIWKHMTETWPRECRDSPEVVAISRQLKHWASRTVPGINPRRAGGYMRVCLKKFVKHYPMSIYVEPMRWLQCCALPQMVQVIAGPPENDWKPVVVAKKVVCERGVMRGIKGMDQADIGGDRDLSIRRCEWLNRRFVFLLDTFRKAYPFVEQKRFPFQAHFFISQVSPTWKAAHSVSRHPPGPAKRHSSEKQNS</sequence>
<accession>A0A6A6CVI0</accession>
<evidence type="ECO:0000313" key="4">
    <source>
        <dbReference type="Proteomes" id="UP000799537"/>
    </source>
</evidence>
<evidence type="ECO:0000259" key="2">
    <source>
        <dbReference type="PROSITE" id="PS00028"/>
    </source>
</evidence>
<protein>
    <recommendedName>
        <fullName evidence="2">C2H2-type domain-containing protein</fullName>
    </recommendedName>
</protein>
<evidence type="ECO:0000313" key="3">
    <source>
        <dbReference type="EMBL" id="KAF2169516.1"/>
    </source>
</evidence>
<dbReference type="Proteomes" id="UP000799537">
    <property type="component" value="Unassembled WGS sequence"/>
</dbReference>
<feature type="region of interest" description="Disordered" evidence="1">
    <location>
        <begin position="758"/>
        <end position="779"/>
    </location>
</feature>
<proteinExistence type="predicted"/>
<dbReference type="PROSITE" id="PS00028">
    <property type="entry name" value="ZINC_FINGER_C2H2_1"/>
    <property type="match status" value="1"/>
</dbReference>
<dbReference type="InterPro" id="IPR013087">
    <property type="entry name" value="Znf_C2H2_type"/>
</dbReference>